<proteinExistence type="predicted"/>
<dbReference type="AlphaFoldDB" id="A0A7I7WYU9"/>
<dbReference type="SMART" id="SM00044">
    <property type="entry name" value="CYCc"/>
    <property type="match status" value="1"/>
</dbReference>
<dbReference type="InterPro" id="IPR029787">
    <property type="entry name" value="Nucleotide_cyclase"/>
</dbReference>
<evidence type="ECO:0000256" key="1">
    <source>
        <dbReference type="ARBA" id="ARBA00022741"/>
    </source>
</evidence>
<accession>A0A7I7WYU9</accession>
<gene>
    <name evidence="4" type="ORF">MGAD_54530</name>
</gene>
<dbReference type="PANTHER" id="PTHR16305">
    <property type="entry name" value="TESTICULAR SOLUBLE ADENYLYL CYCLASE"/>
    <property type="match status" value="1"/>
</dbReference>
<dbReference type="SUPFAM" id="SSF52540">
    <property type="entry name" value="P-loop containing nucleoside triphosphate hydrolases"/>
    <property type="match status" value="1"/>
</dbReference>
<evidence type="ECO:0000259" key="3">
    <source>
        <dbReference type="PROSITE" id="PS50125"/>
    </source>
</evidence>
<dbReference type="RefSeq" id="WP_163689782.1">
    <property type="nucleotide sequence ID" value="NZ_AP022608.1"/>
</dbReference>
<keyword evidence="2" id="KW-0067">ATP-binding</keyword>
<dbReference type="EMBL" id="AP022608">
    <property type="protein sequence ID" value="BBZ21118.1"/>
    <property type="molecule type" value="Genomic_DNA"/>
</dbReference>
<dbReference type="GO" id="GO:0035556">
    <property type="term" value="P:intracellular signal transduction"/>
    <property type="evidence" value="ECO:0007669"/>
    <property type="project" value="InterPro"/>
</dbReference>
<dbReference type="Gene3D" id="3.30.70.1230">
    <property type="entry name" value="Nucleotide cyclase"/>
    <property type="match status" value="1"/>
</dbReference>
<reference evidence="4 5" key="1">
    <citation type="journal article" date="2019" name="Emerg. Microbes Infect.">
        <title>Comprehensive subspecies identification of 175 nontuberculous mycobacteria species based on 7547 genomic profiles.</title>
        <authorList>
            <person name="Matsumoto Y."/>
            <person name="Kinjo T."/>
            <person name="Motooka D."/>
            <person name="Nabeya D."/>
            <person name="Jung N."/>
            <person name="Uechi K."/>
            <person name="Horii T."/>
            <person name="Iida T."/>
            <person name="Fujita J."/>
            <person name="Nakamura S."/>
        </authorList>
    </citation>
    <scope>NUCLEOTIDE SEQUENCE [LARGE SCALE GENOMIC DNA]</scope>
    <source>
        <strain evidence="4 5">JCM 12688</strain>
    </source>
</reference>
<dbReference type="PROSITE" id="PS50125">
    <property type="entry name" value="GUANYLATE_CYCLASE_2"/>
    <property type="match status" value="1"/>
</dbReference>
<dbReference type="Pfam" id="PF00211">
    <property type="entry name" value="Guanylate_cyc"/>
    <property type="match status" value="1"/>
</dbReference>
<dbReference type="GO" id="GO:0009190">
    <property type="term" value="P:cyclic nucleotide biosynthetic process"/>
    <property type="evidence" value="ECO:0007669"/>
    <property type="project" value="InterPro"/>
</dbReference>
<evidence type="ECO:0000256" key="2">
    <source>
        <dbReference type="ARBA" id="ARBA00022840"/>
    </source>
</evidence>
<dbReference type="CDD" id="cd07302">
    <property type="entry name" value="CHD"/>
    <property type="match status" value="1"/>
</dbReference>
<dbReference type="InterPro" id="IPR027417">
    <property type="entry name" value="P-loop_NTPase"/>
</dbReference>
<dbReference type="Pfam" id="PF13191">
    <property type="entry name" value="AAA_16"/>
    <property type="match status" value="1"/>
</dbReference>
<dbReference type="GO" id="GO:0005524">
    <property type="term" value="F:ATP binding"/>
    <property type="evidence" value="ECO:0007669"/>
    <property type="project" value="UniProtKB-KW"/>
</dbReference>
<keyword evidence="1" id="KW-0547">Nucleotide-binding</keyword>
<protein>
    <submittedName>
        <fullName evidence="4">Cyclase</fullName>
    </submittedName>
</protein>
<evidence type="ECO:0000313" key="4">
    <source>
        <dbReference type="EMBL" id="BBZ21118.1"/>
    </source>
</evidence>
<dbReference type="Proteomes" id="UP000466187">
    <property type="component" value="Chromosome"/>
</dbReference>
<feature type="domain" description="Guanylate cyclase" evidence="3">
    <location>
        <begin position="39"/>
        <end position="159"/>
    </location>
</feature>
<organism evidence="4 5">
    <name type="scientific">Mycolicibacterium gadium</name>
    <name type="common">Mycobacterium gadium</name>
    <dbReference type="NCBI Taxonomy" id="1794"/>
    <lineage>
        <taxon>Bacteria</taxon>
        <taxon>Bacillati</taxon>
        <taxon>Actinomycetota</taxon>
        <taxon>Actinomycetes</taxon>
        <taxon>Mycobacteriales</taxon>
        <taxon>Mycobacteriaceae</taxon>
        <taxon>Mycolicibacterium</taxon>
    </lineage>
</organism>
<dbReference type="InterPro" id="IPR041664">
    <property type="entry name" value="AAA_16"/>
</dbReference>
<dbReference type="SUPFAM" id="SSF55073">
    <property type="entry name" value="Nucleotide cyclase"/>
    <property type="match status" value="1"/>
</dbReference>
<name>A0A7I7WYU9_MYCGU</name>
<dbReference type="GO" id="GO:0005737">
    <property type="term" value="C:cytoplasm"/>
    <property type="evidence" value="ECO:0007669"/>
    <property type="project" value="TreeGrafter"/>
</dbReference>
<evidence type="ECO:0000313" key="5">
    <source>
        <dbReference type="Proteomes" id="UP000466187"/>
    </source>
</evidence>
<dbReference type="InterPro" id="IPR001054">
    <property type="entry name" value="A/G_cyclase"/>
</dbReference>
<dbReference type="GO" id="GO:0004016">
    <property type="term" value="F:adenylate cyclase activity"/>
    <property type="evidence" value="ECO:0007669"/>
    <property type="project" value="UniProtKB-ARBA"/>
</dbReference>
<sequence length="1039" mass="111296">MAAAVICRACGAQPRDEARFCDACGARIEAPTAEYKQVTVLFADVVHSMDLASTLDAERLREIMADLFDRSASIVRHYGGTVDKFTGDGIMAVFGAPISLEDHAFRACLAALDIQRNVGVTLQLRIGLNSGQVIAGEIGSTTGNYTAIGEVVGMAQRMESVAPPGGVILSESTARLVENVAVLGSPEQVHIKNIVEPVAARRLVAIGDHQPPRRTESPLVGRTWELATVSGIFDEAISGAGCVVTVVGPPGIGKSRLIRETTAAAVARGVPVYSTYCESHATDVPFHVAARLLRSALDVANLTAEAARRQVHKRFLDADPEDLVLLDDLLGIRAPSEHLPEVAPDARRRRLTALINSASLTNPEPAVYVIEDVHWIDEASESLLSDFLAVVPQIPALTLLTHRPEYRGRMSQIPGAQRVALRPLSDAQTAMLAGQLVGADPALGNLAVRVAERARGNPFFAEEMVRDLAERGVLNGQPGSYALRGDVDDAEVPATLYATIGARIDRLGHAAKQTLNAAAVIGSRFDDDLLAALVEDADVTPLIAAELVDQVGFRPDPKYAFRNPLIRAVAFESQLKSDRSQLHTRLATVLEAQGSADENAALIAEHLEAAGDLHAAYEWHMRAGTWSNFRDDAAAMTSWRRARRVADLLPEADPDRTTMRIAPRTLLCATVTRTLGSGAETGFEELRDLCIAAGDQRSLAIATAGHALDQYFNSRLAEASRTGSELVQLLESIGDPTLTLALLSVPLSAKQQTGEMSEVLRLAERGIELAGGDSTKGKMMTGSPLTLIVAMRGMARTCLGIAGWRDDFQRAVSMGRTAEPVTRSAAMYFTYIAAIANRLLAPTVAVLREAEAALEIAEQSGGDVAVGQGKQYLGILLVRLGGSSRARGFQLLDQVRTMALEQRYNAAVVTLIDILLAEEKIRIGDIAGAISLSRPAVNEFFGAGDVLWAGYGTNVLVEALLLRKSPADLQDAKVAVDRLAAAQVEAGFVLHTVWLLRAQALLAQAQGGEGTYRELRDHYRKMATELGFEGHMAMAEAMP</sequence>
<dbReference type="PANTHER" id="PTHR16305:SF28">
    <property type="entry name" value="GUANYLATE CYCLASE DOMAIN-CONTAINING PROTEIN"/>
    <property type="match status" value="1"/>
</dbReference>
<dbReference type="KEGG" id="mgad:MGAD_54530"/>